<protein>
    <submittedName>
        <fullName evidence="2">Uncharacterized protein</fullName>
    </submittedName>
</protein>
<keyword evidence="3" id="KW-1185">Reference proteome</keyword>
<dbReference type="HOGENOM" id="CLU_1593436_0_0_6"/>
<organism evidence="2 3">
    <name type="scientific">Simiduia agarivorans (strain DSM 21679 / JCM 13881 / BCRC 17597 / SA1)</name>
    <dbReference type="NCBI Taxonomy" id="1117647"/>
    <lineage>
        <taxon>Bacteria</taxon>
        <taxon>Pseudomonadati</taxon>
        <taxon>Pseudomonadota</taxon>
        <taxon>Gammaproteobacteria</taxon>
        <taxon>Cellvibrionales</taxon>
        <taxon>Cellvibrionaceae</taxon>
        <taxon>Simiduia</taxon>
    </lineage>
</organism>
<dbReference type="InterPro" id="IPR025293">
    <property type="entry name" value="YfiR/HmsC-like"/>
</dbReference>
<dbReference type="RefSeq" id="WP_015049053.1">
    <property type="nucleotide sequence ID" value="NC_018868.3"/>
</dbReference>
<dbReference type="AlphaFoldDB" id="K4L3W3"/>
<dbReference type="STRING" id="1117647.M5M_18870"/>
<feature type="signal peptide" evidence="1">
    <location>
        <begin position="1"/>
        <end position="23"/>
    </location>
</feature>
<dbReference type="Pfam" id="PF13689">
    <property type="entry name" value="DUF4154"/>
    <property type="match status" value="1"/>
</dbReference>
<gene>
    <name evidence="2" type="ordered locus">M5M_18870</name>
</gene>
<name>K4L3W3_SIMAS</name>
<evidence type="ECO:0000313" key="2">
    <source>
        <dbReference type="EMBL" id="AFV00903.1"/>
    </source>
</evidence>
<accession>K4L3W3</accession>
<dbReference type="EMBL" id="CP003746">
    <property type="protein sequence ID" value="AFV00903.1"/>
    <property type="molecule type" value="Genomic_DNA"/>
</dbReference>
<evidence type="ECO:0000256" key="1">
    <source>
        <dbReference type="SAM" id="SignalP"/>
    </source>
</evidence>
<evidence type="ECO:0000313" key="3">
    <source>
        <dbReference type="Proteomes" id="UP000000466"/>
    </source>
</evidence>
<sequence>MLPHLKRFALALFALLLASGVQAKPLPSQLTAAIILKLASLEARLQDEKDISIWIINDPALARVLEKRVGKTIGRSTLRAVHTDLPAGTRPDLVYINSQNKLPEFVARANQLGAISMTPFHNGNVKDVTVLIYDDQGLPAITINMPASRQLNLQWDPSVLEISDVIY</sequence>
<dbReference type="Proteomes" id="UP000000466">
    <property type="component" value="Chromosome"/>
</dbReference>
<reference evidence="2 3" key="1">
    <citation type="journal article" date="2013" name="Genome Announc.">
        <title>Complete genome sequence of Simiduia agarivorans SA1(T), a marine bacterium able to degrade a variety of polysaccharides.</title>
        <authorList>
            <person name="Lin S.Y."/>
            <person name="Shieh W.Y."/>
            <person name="Chen J.S."/>
            <person name="Tang S.L."/>
        </authorList>
    </citation>
    <scope>NUCLEOTIDE SEQUENCE [LARGE SCALE GENOMIC DNA]</scope>
    <source>
        <strain evidence="3">DSM 21679 / JCM 13881 / BCRC 17597 / SA1</strain>
    </source>
</reference>
<feature type="chain" id="PRO_5003881037" evidence="1">
    <location>
        <begin position="24"/>
        <end position="167"/>
    </location>
</feature>
<proteinExistence type="predicted"/>
<keyword evidence="1" id="KW-0732">Signal</keyword>
<dbReference type="KEGG" id="saga:M5M_18870"/>